<dbReference type="NCBIfam" id="TIGR01312">
    <property type="entry name" value="XylB"/>
    <property type="match status" value="1"/>
</dbReference>
<dbReference type="PANTHER" id="PTHR43095">
    <property type="entry name" value="SUGAR KINASE"/>
    <property type="match status" value="1"/>
</dbReference>
<evidence type="ECO:0000313" key="13">
    <source>
        <dbReference type="EMBL" id="MDQ0425548.1"/>
    </source>
</evidence>
<evidence type="ECO:0000256" key="7">
    <source>
        <dbReference type="ARBA" id="ARBA00023277"/>
    </source>
</evidence>
<dbReference type="GO" id="GO:0004856">
    <property type="term" value="F:D-xylulokinase activity"/>
    <property type="evidence" value="ECO:0007669"/>
    <property type="project" value="UniProtKB-EC"/>
</dbReference>
<keyword evidence="3 8" id="KW-0808">Transferase</keyword>
<gene>
    <name evidence="9" type="primary">xylB</name>
    <name evidence="13" type="ORF">JO380_001929</name>
</gene>
<dbReference type="SUPFAM" id="SSF53067">
    <property type="entry name" value="Actin-like ATPase domain"/>
    <property type="match status" value="2"/>
</dbReference>
<dbReference type="InterPro" id="IPR018485">
    <property type="entry name" value="FGGY_C"/>
</dbReference>
<feature type="region of interest" description="Disordered" evidence="10">
    <location>
        <begin position="26"/>
        <end position="45"/>
    </location>
</feature>
<evidence type="ECO:0000256" key="10">
    <source>
        <dbReference type="SAM" id="MobiDB-lite"/>
    </source>
</evidence>
<sequence length="496" mass="51217">MGVVAGVDSSTQSCTVELRDAADGRLLGAGRAPHPPTSPPVSEQHPNDWWHAFAGALAVALAAAGLRASDVDAVSVAAQCHGLVLLDRDDVVLRPVKLWNDTTSSPQADAMVADLGLAAWADAVGSVPTAAFTITKLAWVAAHEPDLLDRAAHVLLPHDWLTYRLTGRAVTDRSEASGTGYYAAHTGRYLVDHLDRWVRPGVPWADVLPEVLGPSHTAGWAVTPAAAELGLRPDVVVGAGAGDQHAGALGIGLGPGQVLYSLGTSGVVMTTSAQPVHDASGWVDGVADATGGWLPLVCTLNSAKVTDTVARLLGVDHDELTRLALAAPRRADRAVLAAYLDGERSPSRPHARGLLGGLRSDTTREELALAAYEGVVLGLVRGHDAIRAAGAPADGTVVVTGGGARSRAYRQVLADALGTPVETRDAPEATARGAAAQAAAVLAGADVRDVRDAWTPRVVDVVEPGTPLDPQVRARYAALADLPQPDETARAAGVEE</sequence>
<evidence type="ECO:0000256" key="2">
    <source>
        <dbReference type="ARBA" id="ARBA00022629"/>
    </source>
</evidence>
<dbReference type="PROSITE" id="PS00445">
    <property type="entry name" value="FGGY_KINASES_2"/>
    <property type="match status" value="1"/>
</dbReference>
<dbReference type="InterPro" id="IPR018483">
    <property type="entry name" value="Carb_kinase_FGGY_CS"/>
</dbReference>
<comment type="similarity">
    <text evidence="1 8">Belongs to the FGGY kinase family.</text>
</comment>
<dbReference type="CDD" id="cd07809">
    <property type="entry name" value="ASKHA_NBD_FGGY_BaXK-like"/>
    <property type="match status" value="1"/>
</dbReference>
<dbReference type="RefSeq" id="WP_070318716.1">
    <property type="nucleotide sequence ID" value="NZ_JAUSVM010000001.1"/>
</dbReference>
<dbReference type="EMBL" id="JAUSVM010000001">
    <property type="protein sequence ID" value="MDQ0425548.1"/>
    <property type="molecule type" value="Genomic_DNA"/>
</dbReference>
<comment type="catalytic activity">
    <reaction evidence="9">
        <text>D-xylulose + ATP = D-xylulose 5-phosphate + ADP + H(+)</text>
        <dbReference type="Rhea" id="RHEA:10964"/>
        <dbReference type="ChEBI" id="CHEBI:15378"/>
        <dbReference type="ChEBI" id="CHEBI:17140"/>
        <dbReference type="ChEBI" id="CHEBI:30616"/>
        <dbReference type="ChEBI" id="CHEBI:57737"/>
        <dbReference type="ChEBI" id="CHEBI:456216"/>
        <dbReference type="EC" id="2.7.1.17"/>
    </reaction>
</comment>
<keyword evidence="5 8" id="KW-0418">Kinase</keyword>
<dbReference type="InterPro" id="IPR000577">
    <property type="entry name" value="Carb_kinase_FGGY"/>
</dbReference>
<dbReference type="PANTHER" id="PTHR43095:SF5">
    <property type="entry name" value="XYLULOSE KINASE"/>
    <property type="match status" value="1"/>
</dbReference>
<evidence type="ECO:0000256" key="5">
    <source>
        <dbReference type="ARBA" id="ARBA00022777"/>
    </source>
</evidence>
<dbReference type="Pfam" id="PF02782">
    <property type="entry name" value="FGGY_C"/>
    <property type="match status" value="1"/>
</dbReference>
<keyword evidence="7 9" id="KW-0119">Carbohydrate metabolism</keyword>
<keyword evidence="14" id="KW-1185">Reference proteome</keyword>
<evidence type="ECO:0000259" key="12">
    <source>
        <dbReference type="Pfam" id="PF02782"/>
    </source>
</evidence>
<dbReference type="InterPro" id="IPR043129">
    <property type="entry name" value="ATPase_NBD"/>
</dbReference>
<evidence type="ECO:0000256" key="3">
    <source>
        <dbReference type="ARBA" id="ARBA00022679"/>
    </source>
</evidence>
<dbReference type="InterPro" id="IPR006000">
    <property type="entry name" value="Xylulokinase"/>
</dbReference>
<dbReference type="Gene3D" id="3.30.420.40">
    <property type="match status" value="2"/>
</dbReference>
<name>A0ABU0GJP3_9CELL</name>
<keyword evidence="4 9" id="KW-0547">Nucleotide-binding</keyword>
<dbReference type="PIRSF" id="PIRSF000538">
    <property type="entry name" value="GlpK"/>
    <property type="match status" value="1"/>
</dbReference>
<evidence type="ECO:0000256" key="9">
    <source>
        <dbReference type="RuleBase" id="RU364073"/>
    </source>
</evidence>
<dbReference type="Proteomes" id="UP001240250">
    <property type="component" value="Unassembled WGS sequence"/>
</dbReference>
<comment type="caution">
    <text evidence="13">The sequence shown here is derived from an EMBL/GenBank/DDBJ whole genome shotgun (WGS) entry which is preliminary data.</text>
</comment>
<keyword evidence="6 9" id="KW-0067">ATP-binding</keyword>
<evidence type="ECO:0000259" key="11">
    <source>
        <dbReference type="Pfam" id="PF00370"/>
    </source>
</evidence>
<proteinExistence type="inferred from homology"/>
<protein>
    <recommendedName>
        <fullName evidence="9">Xylulose kinase</fullName>
        <shortName evidence="9">Xylulokinase</shortName>
        <ecNumber evidence="9">2.7.1.17</ecNumber>
    </recommendedName>
</protein>
<dbReference type="InterPro" id="IPR018484">
    <property type="entry name" value="FGGY_N"/>
</dbReference>
<keyword evidence="2 9" id="KW-0859">Xylose metabolism</keyword>
<evidence type="ECO:0000256" key="8">
    <source>
        <dbReference type="RuleBase" id="RU003733"/>
    </source>
</evidence>
<organism evidence="13 14">
    <name type="scientific">Cellulomonas iranensis</name>
    <dbReference type="NCBI Taxonomy" id="76862"/>
    <lineage>
        <taxon>Bacteria</taxon>
        <taxon>Bacillati</taxon>
        <taxon>Actinomycetota</taxon>
        <taxon>Actinomycetes</taxon>
        <taxon>Micrococcales</taxon>
        <taxon>Cellulomonadaceae</taxon>
        <taxon>Cellulomonas</taxon>
    </lineage>
</organism>
<evidence type="ECO:0000313" key="14">
    <source>
        <dbReference type="Proteomes" id="UP001240250"/>
    </source>
</evidence>
<evidence type="ECO:0000256" key="4">
    <source>
        <dbReference type="ARBA" id="ARBA00022741"/>
    </source>
</evidence>
<dbReference type="InterPro" id="IPR050406">
    <property type="entry name" value="FGGY_Carb_Kinase"/>
</dbReference>
<reference evidence="13 14" key="1">
    <citation type="submission" date="2023-07" db="EMBL/GenBank/DDBJ databases">
        <title>Sequencing the genomes of 1000 actinobacteria strains.</title>
        <authorList>
            <person name="Klenk H.-P."/>
        </authorList>
    </citation>
    <scope>NUCLEOTIDE SEQUENCE [LARGE SCALE GENOMIC DNA]</scope>
    <source>
        <strain evidence="13 14">DSM 14785</strain>
    </source>
</reference>
<dbReference type="EC" id="2.7.1.17" evidence="9"/>
<feature type="domain" description="Carbohydrate kinase FGGY C-terminal" evidence="12">
    <location>
        <begin position="259"/>
        <end position="440"/>
    </location>
</feature>
<accession>A0ABU0GJP3</accession>
<dbReference type="Pfam" id="PF00370">
    <property type="entry name" value="FGGY_N"/>
    <property type="match status" value="1"/>
</dbReference>
<feature type="domain" description="Carbohydrate kinase FGGY N-terminal" evidence="11">
    <location>
        <begin position="4"/>
        <end position="250"/>
    </location>
</feature>
<evidence type="ECO:0000256" key="1">
    <source>
        <dbReference type="ARBA" id="ARBA00009156"/>
    </source>
</evidence>
<evidence type="ECO:0000256" key="6">
    <source>
        <dbReference type="ARBA" id="ARBA00022840"/>
    </source>
</evidence>